<dbReference type="KEGG" id="camu:CA2015_4121"/>
<feature type="domain" description="RNA polymerase sigma factor 70 region 4 type 2" evidence="6">
    <location>
        <begin position="131"/>
        <end position="172"/>
    </location>
</feature>
<organism evidence="7 8">
    <name type="scientific">Cyclobacterium amurskyense</name>
    <dbReference type="NCBI Taxonomy" id="320787"/>
    <lineage>
        <taxon>Bacteria</taxon>
        <taxon>Pseudomonadati</taxon>
        <taxon>Bacteroidota</taxon>
        <taxon>Cytophagia</taxon>
        <taxon>Cytophagales</taxon>
        <taxon>Cyclobacteriaceae</taxon>
        <taxon>Cyclobacterium</taxon>
    </lineage>
</organism>
<evidence type="ECO:0000313" key="7">
    <source>
        <dbReference type="EMBL" id="AKP53474.1"/>
    </source>
</evidence>
<evidence type="ECO:0000259" key="5">
    <source>
        <dbReference type="Pfam" id="PF04542"/>
    </source>
</evidence>
<dbReference type="SUPFAM" id="SSF88946">
    <property type="entry name" value="Sigma2 domain of RNA polymerase sigma factors"/>
    <property type="match status" value="1"/>
</dbReference>
<dbReference type="STRING" id="320787.CA2015_4121"/>
<dbReference type="InterPro" id="IPR007627">
    <property type="entry name" value="RNA_pol_sigma70_r2"/>
</dbReference>
<evidence type="ECO:0008006" key="9">
    <source>
        <dbReference type="Google" id="ProtNLM"/>
    </source>
</evidence>
<reference evidence="7 8" key="1">
    <citation type="submission" date="2015-07" db="EMBL/GenBank/DDBJ databases">
        <authorList>
            <person name="Kim K.M."/>
        </authorList>
    </citation>
    <scope>NUCLEOTIDE SEQUENCE [LARGE SCALE GENOMIC DNA]</scope>
    <source>
        <strain evidence="7 8">KCTC 12363</strain>
    </source>
</reference>
<dbReference type="Pfam" id="PF04542">
    <property type="entry name" value="Sigma70_r2"/>
    <property type="match status" value="1"/>
</dbReference>
<evidence type="ECO:0000313" key="8">
    <source>
        <dbReference type="Proteomes" id="UP000036520"/>
    </source>
</evidence>
<keyword evidence="3" id="KW-0731">Sigma factor</keyword>
<dbReference type="SUPFAM" id="SSF88659">
    <property type="entry name" value="Sigma3 and sigma4 domains of RNA polymerase sigma factors"/>
    <property type="match status" value="1"/>
</dbReference>
<evidence type="ECO:0000256" key="4">
    <source>
        <dbReference type="ARBA" id="ARBA00023163"/>
    </source>
</evidence>
<proteinExistence type="inferred from homology"/>
<dbReference type="PANTHER" id="PTHR43133:SF46">
    <property type="entry name" value="RNA POLYMERASE SIGMA-70 FACTOR ECF SUBFAMILY"/>
    <property type="match status" value="1"/>
</dbReference>
<dbReference type="OrthoDB" id="1524077at2"/>
<dbReference type="RefSeq" id="WP_048643578.1">
    <property type="nucleotide sequence ID" value="NZ_CP012040.1"/>
</dbReference>
<dbReference type="GO" id="GO:0003677">
    <property type="term" value="F:DNA binding"/>
    <property type="evidence" value="ECO:0007669"/>
    <property type="project" value="InterPro"/>
</dbReference>
<dbReference type="NCBIfam" id="TIGR02937">
    <property type="entry name" value="sigma70-ECF"/>
    <property type="match status" value="1"/>
</dbReference>
<dbReference type="EMBL" id="CP012040">
    <property type="protein sequence ID" value="AKP53474.1"/>
    <property type="molecule type" value="Genomic_DNA"/>
</dbReference>
<dbReference type="AlphaFoldDB" id="A0A0H4PH34"/>
<name>A0A0H4PH34_9BACT</name>
<dbReference type="GO" id="GO:0006352">
    <property type="term" value="P:DNA-templated transcription initiation"/>
    <property type="evidence" value="ECO:0007669"/>
    <property type="project" value="InterPro"/>
</dbReference>
<evidence type="ECO:0000256" key="3">
    <source>
        <dbReference type="ARBA" id="ARBA00023082"/>
    </source>
</evidence>
<dbReference type="InterPro" id="IPR039425">
    <property type="entry name" value="RNA_pol_sigma-70-like"/>
</dbReference>
<dbReference type="InterPro" id="IPR013325">
    <property type="entry name" value="RNA_pol_sigma_r2"/>
</dbReference>
<dbReference type="Proteomes" id="UP000036520">
    <property type="component" value="Chromosome"/>
</dbReference>
<dbReference type="GO" id="GO:0016987">
    <property type="term" value="F:sigma factor activity"/>
    <property type="evidence" value="ECO:0007669"/>
    <property type="project" value="UniProtKB-KW"/>
</dbReference>
<dbReference type="InterPro" id="IPR013324">
    <property type="entry name" value="RNA_pol_sigma_r3/r4-like"/>
</dbReference>
<dbReference type="Gene3D" id="1.10.1740.10">
    <property type="match status" value="1"/>
</dbReference>
<dbReference type="NCBIfam" id="TIGR02985">
    <property type="entry name" value="Sig70_bacteroi1"/>
    <property type="match status" value="1"/>
</dbReference>
<dbReference type="Gene3D" id="1.10.10.10">
    <property type="entry name" value="Winged helix-like DNA-binding domain superfamily/Winged helix DNA-binding domain"/>
    <property type="match status" value="1"/>
</dbReference>
<dbReference type="InterPro" id="IPR013249">
    <property type="entry name" value="RNA_pol_sigma70_r4_t2"/>
</dbReference>
<gene>
    <name evidence="7" type="ORF">CA2015_4121</name>
</gene>
<comment type="similarity">
    <text evidence="1">Belongs to the sigma-70 factor family. ECF subfamily.</text>
</comment>
<keyword evidence="4" id="KW-0804">Transcription</keyword>
<feature type="domain" description="RNA polymerase sigma-70 region 2" evidence="5">
    <location>
        <begin position="27"/>
        <end position="92"/>
    </location>
</feature>
<dbReference type="PANTHER" id="PTHR43133">
    <property type="entry name" value="RNA POLYMERASE ECF-TYPE SIGMA FACTO"/>
    <property type="match status" value="1"/>
</dbReference>
<dbReference type="Pfam" id="PF08281">
    <property type="entry name" value="Sigma70_r4_2"/>
    <property type="match status" value="1"/>
</dbReference>
<evidence type="ECO:0000256" key="1">
    <source>
        <dbReference type="ARBA" id="ARBA00010641"/>
    </source>
</evidence>
<accession>A0A0H4PH34</accession>
<dbReference type="InterPro" id="IPR014327">
    <property type="entry name" value="RNA_pol_sigma70_bacteroid"/>
</dbReference>
<sequence>MPNSPKNTILFSLIANGDKKAFDKFFAIYYNRLVSFSNHFLSDRSSAEDIVSEVLTNLLIEKERIFRLKNFEAYLYTAVKNKSLTLLAKSKRELKIDWTIDSAHCNQEVITPQELLEEQELGDFISKVEENLPDRRKMVFRLARHDGLTYKQIGEIMNISERTVEVHLKLAIQCFRKEISSFLNKKEIPLKIRRRKIVPMTPIFLLFAYCLF</sequence>
<dbReference type="InterPro" id="IPR014284">
    <property type="entry name" value="RNA_pol_sigma-70_dom"/>
</dbReference>
<keyword evidence="2" id="KW-0805">Transcription regulation</keyword>
<evidence type="ECO:0000259" key="6">
    <source>
        <dbReference type="Pfam" id="PF08281"/>
    </source>
</evidence>
<evidence type="ECO:0000256" key="2">
    <source>
        <dbReference type="ARBA" id="ARBA00023015"/>
    </source>
</evidence>
<protein>
    <recommendedName>
        <fullName evidence="9">RNA polymerase, sigma-24 subunit, ECF subfamily</fullName>
    </recommendedName>
</protein>
<dbReference type="InterPro" id="IPR036388">
    <property type="entry name" value="WH-like_DNA-bd_sf"/>
</dbReference>
<keyword evidence="8" id="KW-1185">Reference proteome</keyword>